<evidence type="ECO:0000313" key="8">
    <source>
        <dbReference type="EMBL" id="KUN67222.1"/>
    </source>
</evidence>
<keyword evidence="3 6" id="KW-1133">Transmembrane helix</keyword>
<keyword evidence="8" id="KW-0762">Sugar transport</keyword>
<evidence type="ECO:0000256" key="1">
    <source>
        <dbReference type="ARBA" id="ARBA00004651"/>
    </source>
</evidence>
<keyword evidence="2 6" id="KW-0812">Transmembrane</keyword>
<feature type="transmembrane region" description="Helical" evidence="6">
    <location>
        <begin position="222"/>
        <end position="239"/>
    </location>
</feature>
<feature type="region of interest" description="Disordered" evidence="5">
    <location>
        <begin position="405"/>
        <end position="426"/>
    </location>
</feature>
<reference evidence="8 9" key="1">
    <citation type="submission" date="2015-10" db="EMBL/GenBank/DDBJ databases">
        <title>Draft genome sequence of Streptomyces canus DSM 40017, type strain for the species Streptomyces canus.</title>
        <authorList>
            <person name="Ruckert C."/>
            <person name="Winkler A."/>
            <person name="Kalinowski J."/>
            <person name="Kampfer P."/>
            <person name="Glaeser S."/>
        </authorList>
    </citation>
    <scope>NUCLEOTIDE SEQUENCE [LARGE SCALE GENOMIC DNA]</scope>
    <source>
        <strain evidence="8 9">DSM 40017</strain>
    </source>
</reference>
<feature type="compositionally biased region" description="Gly residues" evidence="5">
    <location>
        <begin position="405"/>
        <end position="414"/>
    </location>
</feature>
<feature type="transmembrane region" description="Helical" evidence="6">
    <location>
        <begin position="21"/>
        <end position="44"/>
    </location>
</feature>
<name>A0A101S4C0_9ACTN</name>
<dbReference type="STRING" id="58343.AQJ46_23270"/>
<comment type="subcellular location">
    <subcellularLocation>
        <location evidence="1">Cell membrane</location>
        <topology evidence="1">Multi-pass membrane protein</topology>
    </subcellularLocation>
</comment>
<dbReference type="AlphaFoldDB" id="A0A101S4C0"/>
<protein>
    <submittedName>
        <fullName evidence="8">Sugar transporter</fullName>
    </submittedName>
</protein>
<dbReference type="Pfam" id="PF07690">
    <property type="entry name" value="MFS_1"/>
    <property type="match status" value="1"/>
</dbReference>
<feature type="transmembrane region" description="Helical" evidence="6">
    <location>
        <begin position="142"/>
        <end position="165"/>
    </location>
</feature>
<evidence type="ECO:0000256" key="5">
    <source>
        <dbReference type="SAM" id="MobiDB-lite"/>
    </source>
</evidence>
<accession>A0A101S4C0</accession>
<evidence type="ECO:0000256" key="3">
    <source>
        <dbReference type="ARBA" id="ARBA00022989"/>
    </source>
</evidence>
<proteinExistence type="predicted"/>
<feature type="transmembrane region" description="Helical" evidence="6">
    <location>
        <begin position="291"/>
        <end position="314"/>
    </location>
</feature>
<evidence type="ECO:0000256" key="6">
    <source>
        <dbReference type="SAM" id="Phobius"/>
    </source>
</evidence>
<comment type="caution">
    <text evidence="8">The sequence shown here is derived from an EMBL/GenBank/DDBJ whole genome shotgun (WGS) entry which is preliminary data.</text>
</comment>
<dbReference type="GO" id="GO:0046943">
    <property type="term" value="F:carboxylic acid transmembrane transporter activity"/>
    <property type="evidence" value="ECO:0007669"/>
    <property type="project" value="TreeGrafter"/>
</dbReference>
<feature type="transmembrane region" description="Helical" evidence="6">
    <location>
        <begin position="56"/>
        <end position="77"/>
    </location>
</feature>
<evidence type="ECO:0000313" key="9">
    <source>
        <dbReference type="Proteomes" id="UP000053669"/>
    </source>
</evidence>
<keyword evidence="8" id="KW-0813">Transport</keyword>
<feature type="transmembrane region" description="Helical" evidence="6">
    <location>
        <begin position="377"/>
        <end position="395"/>
    </location>
</feature>
<gene>
    <name evidence="8" type="ORF">AQJ46_23270</name>
</gene>
<dbReference type="PANTHER" id="PTHR23508">
    <property type="entry name" value="CARBOXYLIC ACID TRANSPORTER PROTEIN HOMOLOG"/>
    <property type="match status" value="1"/>
</dbReference>
<dbReference type="InterPro" id="IPR020846">
    <property type="entry name" value="MFS_dom"/>
</dbReference>
<dbReference type="InterPro" id="IPR005829">
    <property type="entry name" value="Sugar_transporter_CS"/>
</dbReference>
<keyword evidence="4 6" id="KW-0472">Membrane</keyword>
<feature type="transmembrane region" description="Helical" evidence="6">
    <location>
        <begin position="259"/>
        <end position="279"/>
    </location>
</feature>
<dbReference type="InterPro" id="IPR036259">
    <property type="entry name" value="MFS_trans_sf"/>
</dbReference>
<dbReference type="Gene3D" id="1.20.1250.20">
    <property type="entry name" value="MFS general substrate transporter like domains"/>
    <property type="match status" value="2"/>
</dbReference>
<feature type="domain" description="Major facilitator superfamily (MFS) profile" evidence="7">
    <location>
        <begin position="19"/>
        <end position="399"/>
    </location>
</feature>
<dbReference type="PROSITE" id="PS00216">
    <property type="entry name" value="SUGAR_TRANSPORT_1"/>
    <property type="match status" value="1"/>
</dbReference>
<dbReference type="RefSeq" id="WP_059207441.1">
    <property type="nucleotide sequence ID" value="NZ_KQ948662.1"/>
</dbReference>
<dbReference type="InterPro" id="IPR011701">
    <property type="entry name" value="MFS"/>
</dbReference>
<dbReference type="PANTHER" id="PTHR23508:SF10">
    <property type="entry name" value="CARBOXYLIC ACID TRANSPORTER PROTEIN HOMOLOG"/>
    <property type="match status" value="1"/>
</dbReference>
<sequence length="426" mass="46056">MLNTVREQAKGLTKDQRNAFVAAYLGWAMDAFDYFLVVLVYSEIADDFHVSLTDMAFLTTATLVMRPVGAFVFGMWADRRGRRLPLMVDVVFYSIVGFACAFAPNYAVLLVLRLLYGIGMGGEWGLGAALAMEKIPAERRGFWSGLLQSGYSLGYLLAAVAFFVIEPVFGWRGLFAFSLVPAMVALWVRSRVEESEVWEKSVKLNHTPAYQVFRDPAVLKRFVYLVALMTAFNWMSHGTQDIYPTFVKKGLGLSPDTSIAIAVVYNIGAMIGGALLGAFSERLGRRRTIMIAAAGGLVVVPFFVLSTTVGWLMLSSFLMQMCVQGAWGVIPAHLTEMSPDAIRGFYPGVTYQLGNLIAALNLPIQEALAERHGYPAAMAWTVVPALAVVIVLSAVGKEAKGIRFGGTGTAGTPGGPTPSTAAADSA</sequence>
<dbReference type="GO" id="GO:0005886">
    <property type="term" value="C:plasma membrane"/>
    <property type="evidence" value="ECO:0007669"/>
    <property type="project" value="UniProtKB-SubCell"/>
</dbReference>
<dbReference type="PROSITE" id="PS50850">
    <property type="entry name" value="MFS"/>
    <property type="match status" value="1"/>
</dbReference>
<dbReference type="CDD" id="cd17316">
    <property type="entry name" value="MFS_SV2_like"/>
    <property type="match status" value="1"/>
</dbReference>
<evidence type="ECO:0000256" key="4">
    <source>
        <dbReference type="ARBA" id="ARBA00023136"/>
    </source>
</evidence>
<dbReference type="EMBL" id="LMWU01000022">
    <property type="protein sequence ID" value="KUN67222.1"/>
    <property type="molecule type" value="Genomic_DNA"/>
</dbReference>
<dbReference type="SUPFAM" id="SSF103473">
    <property type="entry name" value="MFS general substrate transporter"/>
    <property type="match status" value="1"/>
</dbReference>
<feature type="transmembrane region" description="Helical" evidence="6">
    <location>
        <begin position="84"/>
        <end position="104"/>
    </location>
</feature>
<feature type="compositionally biased region" description="Low complexity" evidence="5">
    <location>
        <begin position="417"/>
        <end position="426"/>
    </location>
</feature>
<dbReference type="PROSITE" id="PS00217">
    <property type="entry name" value="SUGAR_TRANSPORT_2"/>
    <property type="match status" value="1"/>
</dbReference>
<evidence type="ECO:0000259" key="7">
    <source>
        <dbReference type="PROSITE" id="PS50850"/>
    </source>
</evidence>
<organism evidence="8 9">
    <name type="scientific">Streptomyces canus</name>
    <dbReference type="NCBI Taxonomy" id="58343"/>
    <lineage>
        <taxon>Bacteria</taxon>
        <taxon>Bacillati</taxon>
        <taxon>Actinomycetota</taxon>
        <taxon>Actinomycetes</taxon>
        <taxon>Kitasatosporales</taxon>
        <taxon>Streptomycetaceae</taxon>
        <taxon>Streptomyces</taxon>
        <taxon>Streptomyces aurantiacus group</taxon>
    </lineage>
</organism>
<dbReference type="Proteomes" id="UP000053669">
    <property type="component" value="Unassembled WGS sequence"/>
</dbReference>
<evidence type="ECO:0000256" key="2">
    <source>
        <dbReference type="ARBA" id="ARBA00022692"/>
    </source>
</evidence>